<evidence type="ECO:0000256" key="1">
    <source>
        <dbReference type="ARBA" id="ARBA00004141"/>
    </source>
</evidence>
<dbReference type="EMBL" id="LCFB01000018">
    <property type="protein sequence ID" value="KKS84491.1"/>
    <property type="molecule type" value="Genomic_DNA"/>
</dbReference>
<proteinExistence type="predicted"/>
<dbReference type="GO" id="GO:0016020">
    <property type="term" value="C:membrane"/>
    <property type="evidence" value="ECO:0007669"/>
    <property type="project" value="UniProtKB-SubCell"/>
</dbReference>
<dbReference type="STRING" id="1618436.UV59_C0018G0003"/>
<feature type="transmembrane region" description="Helical" evidence="5">
    <location>
        <begin position="234"/>
        <end position="255"/>
    </location>
</feature>
<feature type="transmembrane region" description="Helical" evidence="5">
    <location>
        <begin position="84"/>
        <end position="103"/>
    </location>
</feature>
<evidence type="ECO:0000256" key="4">
    <source>
        <dbReference type="ARBA" id="ARBA00023136"/>
    </source>
</evidence>
<feature type="transmembrane region" description="Helical" evidence="5">
    <location>
        <begin position="283"/>
        <end position="301"/>
    </location>
</feature>
<comment type="caution">
    <text evidence="7">The sequence shown here is derived from an EMBL/GenBank/DDBJ whole genome shotgun (WGS) entry which is preliminary data.</text>
</comment>
<organism evidence="7 8">
    <name type="scientific">Candidatus Gottesmanbacteria bacterium GW2011_GWA1_43_11</name>
    <dbReference type="NCBI Taxonomy" id="1618436"/>
    <lineage>
        <taxon>Bacteria</taxon>
        <taxon>Candidatus Gottesmaniibacteriota</taxon>
    </lineage>
</organism>
<feature type="transmembrane region" description="Helical" evidence="5">
    <location>
        <begin position="262"/>
        <end position="277"/>
    </location>
</feature>
<feature type="transmembrane region" description="Helical" evidence="5">
    <location>
        <begin position="123"/>
        <end position="143"/>
    </location>
</feature>
<protein>
    <recommendedName>
        <fullName evidence="6">O-antigen ligase-related domain-containing protein</fullName>
    </recommendedName>
</protein>
<dbReference type="PANTHER" id="PTHR37422:SF13">
    <property type="entry name" value="LIPOPOLYSACCHARIDE BIOSYNTHESIS PROTEIN PA4999-RELATED"/>
    <property type="match status" value="1"/>
</dbReference>
<sequence length="482" mass="54489">MYLVVIFSAFCILMNFGLFSSFRWLIVLHLLLMFLLYARLKNILLSSVIVLLFSLMFFQPNKYYAVEVIPAYELLSLLFQEGYFIAYGLNITNIFTGISILLLIRELFTAHNKGLLMLKHTKLLLISALVFFVCGFFASASFSPFPQLSFTWLLQYLQLFVIAILIFAVIKDNANNRKIIYMVIVMMVLFESVLGFRQYITQSLVGLPIESQGSGGFAYNSEENNAIIRIPGTFLYHNQFAFVMLLLTAIVFPVALKTNTRIYLLALFCAVVIIIMIQSRAIWFALLISALVYIRLYPKIVTSFLSSLPLRKLVFYALILFPIVSVSLIPRLLLSFNIGNSGGAISVRREFFQEATEAFIQNPLGYGVGTNEFVLHSLFPAGVTSVFPSAVHMGFLQLLLEVGAIGLFFLSLPFLWILRKVIVLSIMSKKMLSIPAMTFVTGLIIIIVYYLFHPHVGLIEFPFIGIILGFGLTSIYEFEKSS</sequence>
<evidence type="ECO:0000256" key="5">
    <source>
        <dbReference type="SAM" id="Phobius"/>
    </source>
</evidence>
<evidence type="ECO:0000256" key="2">
    <source>
        <dbReference type="ARBA" id="ARBA00022692"/>
    </source>
</evidence>
<feature type="transmembrane region" description="Helical" evidence="5">
    <location>
        <begin position="458"/>
        <end position="478"/>
    </location>
</feature>
<evidence type="ECO:0000313" key="8">
    <source>
        <dbReference type="Proteomes" id="UP000034543"/>
    </source>
</evidence>
<evidence type="ECO:0000256" key="3">
    <source>
        <dbReference type="ARBA" id="ARBA00022989"/>
    </source>
</evidence>
<keyword evidence="4 5" id="KW-0472">Membrane</keyword>
<evidence type="ECO:0000259" key="6">
    <source>
        <dbReference type="Pfam" id="PF04932"/>
    </source>
</evidence>
<dbReference type="Proteomes" id="UP000034543">
    <property type="component" value="Unassembled WGS sequence"/>
</dbReference>
<feature type="transmembrane region" description="Helical" evidence="5">
    <location>
        <begin position="395"/>
        <end position="418"/>
    </location>
</feature>
<dbReference type="Pfam" id="PF04932">
    <property type="entry name" value="Wzy_C"/>
    <property type="match status" value="1"/>
</dbReference>
<reference evidence="7 8" key="1">
    <citation type="journal article" date="2015" name="Nature">
        <title>rRNA introns, odd ribosomes, and small enigmatic genomes across a large radiation of phyla.</title>
        <authorList>
            <person name="Brown C.T."/>
            <person name="Hug L.A."/>
            <person name="Thomas B.C."/>
            <person name="Sharon I."/>
            <person name="Castelle C.J."/>
            <person name="Singh A."/>
            <person name="Wilkins M.J."/>
            <person name="Williams K.H."/>
            <person name="Banfield J.F."/>
        </authorList>
    </citation>
    <scope>NUCLEOTIDE SEQUENCE [LARGE SCALE GENOMIC DNA]</scope>
</reference>
<feature type="transmembrane region" description="Helical" evidence="5">
    <location>
        <begin position="430"/>
        <end position="452"/>
    </location>
</feature>
<accession>A0A0G1EN79</accession>
<feature type="transmembrane region" description="Helical" evidence="5">
    <location>
        <begin position="313"/>
        <end position="333"/>
    </location>
</feature>
<dbReference type="PANTHER" id="PTHR37422">
    <property type="entry name" value="TEICHURONIC ACID BIOSYNTHESIS PROTEIN TUAE"/>
    <property type="match status" value="1"/>
</dbReference>
<keyword evidence="2 5" id="KW-0812">Transmembrane</keyword>
<feature type="transmembrane region" description="Helical" evidence="5">
    <location>
        <begin position="149"/>
        <end position="170"/>
    </location>
</feature>
<name>A0A0G1EN79_9BACT</name>
<feature type="transmembrane region" description="Helical" evidence="5">
    <location>
        <begin position="43"/>
        <end position="64"/>
    </location>
</feature>
<keyword evidence="3 5" id="KW-1133">Transmembrane helix</keyword>
<comment type="subcellular location">
    <subcellularLocation>
        <location evidence="1">Membrane</location>
        <topology evidence="1">Multi-pass membrane protein</topology>
    </subcellularLocation>
</comment>
<feature type="transmembrane region" description="Helical" evidence="5">
    <location>
        <begin position="179"/>
        <end position="200"/>
    </location>
</feature>
<evidence type="ECO:0000313" key="7">
    <source>
        <dbReference type="EMBL" id="KKS84491.1"/>
    </source>
</evidence>
<feature type="transmembrane region" description="Helical" evidence="5">
    <location>
        <begin position="6"/>
        <end position="36"/>
    </location>
</feature>
<dbReference type="InterPro" id="IPR007016">
    <property type="entry name" value="O-antigen_ligase-rel_domated"/>
</dbReference>
<dbReference type="InterPro" id="IPR051533">
    <property type="entry name" value="WaaL-like"/>
</dbReference>
<gene>
    <name evidence="7" type="ORF">UV59_C0018G0003</name>
</gene>
<dbReference type="AlphaFoldDB" id="A0A0G1EN79"/>
<feature type="domain" description="O-antigen ligase-related" evidence="6">
    <location>
        <begin position="265"/>
        <end position="410"/>
    </location>
</feature>